<evidence type="ECO:0000256" key="4">
    <source>
        <dbReference type="ARBA" id="ARBA00022741"/>
    </source>
</evidence>
<dbReference type="PANTHER" id="PTHR11136">
    <property type="entry name" value="FOLYLPOLYGLUTAMATE SYNTHASE-RELATED"/>
    <property type="match status" value="1"/>
</dbReference>
<evidence type="ECO:0000313" key="8">
    <source>
        <dbReference type="EMBL" id="OEJ86363.1"/>
    </source>
</evidence>
<dbReference type="Proteomes" id="UP000095728">
    <property type="component" value="Unassembled WGS sequence"/>
</dbReference>
<dbReference type="GO" id="GO:0046872">
    <property type="term" value="F:metal ion binding"/>
    <property type="evidence" value="ECO:0007669"/>
    <property type="project" value="UniProtKB-KW"/>
</dbReference>
<dbReference type="OrthoDB" id="5212574at2759"/>
<dbReference type="EC" id="6.3.2.12" evidence="7"/>
<gene>
    <name evidence="8" type="ORF">AWRI3579_g1470</name>
</gene>
<dbReference type="GO" id="GO:0005524">
    <property type="term" value="F:ATP binding"/>
    <property type="evidence" value="ECO:0007669"/>
    <property type="project" value="UniProtKB-KW"/>
</dbReference>
<dbReference type="STRING" id="56408.A0A1E5RIE9"/>
<dbReference type="PROSITE" id="PS01012">
    <property type="entry name" value="FOLYLPOLYGLU_SYNT_2"/>
    <property type="match status" value="1"/>
</dbReference>
<dbReference type="UniPathway" id="UPA00850"/>
<evidence type="ECO:0000256" key="5">
    <source>
        <dbReference type="ARBA" id="ARBA00022840"/>
    </source>
</evidence>
<comment type="similarity">
    <text evidence="1 7">Belongs to the folylpolyglutamate synthase family.</text>
</comment>
<dbReference type="InterPro" id="IPR018109">
    <property type="entry name" value="Folylpolyglutamate_synth_CS"/>
</dbReference>
<evidence type="ECO:0000256" key="6">
    <source>
        <dbReference type="ARBA" id="ARBA00022842"/>
    </source>
</evidence>
<dbReference type="InterPro" id="IPR001645">
    <property type="entry name" value="Folylpolyglutamate_synth"/>
</dbReference>
<dbReference type="Gene3D" id="3.90.190.20">
    <property type="entry name" value="Mur ligase, C-terminal domain"/>
    <property type="match status" value="1"/>
</dbReference>
<accession>A0A1E5RIE9</accession>
<dbReference type="SUPFAM" id="SSF53244">
    <property type="entry name" value="MurD-like peptide ligases, peptide-binding domain"/>
    <property type="match status" value="1"/>
</dbReference>
<evidence type="ECO:0000256" key="2">
    <source>
        <dbReference type="ARBA" id="ARBA00022598"/>
    </source>
</evidence>
<dbReference type="Gene3D" id="3.40.1190.10">
    <property type="entry name" value="Mur-like, catalytic domain"/>
    <property type="match status" value="1"/>
</dbReference>
<dbReference type="InParanoid" id="A0A1E5RIE9"/>
<dbReference type="GO" id="GO:0006730">
    <property type="term" value="P:one-carbon metabolic process"/>
    <property type="evidence" value="ECO:0007669"/>
    <property type="project" value="UniProtKB-KW"/>
</dbReference>
<organism evidence="8 9">
    <name type="scientific">Hanseniaspora osmophila</name>
    <dbReference type="NCBI Taxonomy" id="56408"/>
    <lineage>
        <taxon>Eukaryota</taxon>
        <taxon>Fungi</taxon>
        <taxon>Dikarya</taxon>
        <taxon>Ascomycota</taxon>
        <taxon>Saccharomycotina</taxon>
        <taxon>Saccharomycetes</taxon>
        <taxon>Saccharomycodales</taxon>
        <taxon>Saccharomycodaceae</taxon>
        <taxon>Hanseniaspora</taxon>
    </lineage>
</organism>
<dbReference type="GO" id="GO:0004326">
    <property type="term" value="F:tetrahydrofolylpolyglutamate synthase activity"/>
    <property type="evidence" value="ECO:0007669"/>
    <property type="project" value="InterPro"/>
</dbReference>
<protein>
    <recommendedName>
        <fullName evidence="7">Dihydrofolate synthetase</fullName>
        <ecNumber evidence="7">6.3.2.12</ecNumber>
    </recommendedName>
</protein>
<comment type="catalytic activity">
    <reaction evidence="7">
        <text>7,8-dihydropteroate + L-glutamate + ATP = 7,8-dihydrofolate + ADP + phosphate + H(+)</text>
        <dbReference type="Rhea" id="RHEA:23584"/>
        <dbReference type="ChEBI" id="CHEBI:15378"/>
        <dbReference type="ChEBI" id="CHEBI:17839"/>
        <dbReference type="ChEBI" id="CHEBI:29985"/>
        <dbReference type="ChEBI" id="CHEBI:30616"/>
        <dbReference type="ChEBI" id="CHEBI:43474"/>
        <dbReference type="ChEBI" id="CHEBI:57451"/>
        <dbReference type="ChEBI" id="CHEBI:456216"/>
        <dbReference type="EC" id="6.3.2.12"/>
    </reaction>
</comment>
<evidence type="ECO:0000256" key="3">
    <source>
        <dbReference type="ARBA" id="ARBA00022723"/>
    </source>
</evidence>
<name>A0A1E5RIE9_9ASCO</name>
<keyword evidence="6" id="KW-0460">Magnesium</keyword>
<dbReference type="AlphaFoldDB" id="A0A1E5RIE9"/>
<sequence length="437" mass="48628">MSIKLGLQRIHQLIEHSPNPKLLSSLNVLHVGGTNGKGSICSYLQSILMNASKNNDSGLVEQSVHYKVGKYCSPHLIHPSDSITINSNPITMQNYEKYMSVLNDINSRHGIQASNFELLTCVAFQWFYDNKVDFAIIEVGVGGENDATNIIPGESKLVVNLNKISLDHTNLLGSTLEEIATEKSGIIKRNVGKVFINGNNTNIVKTILTNKCKSENVPYQIVNVEDVDPKLLQNAPGYQKENLAMALSNIQYLHKETTHLPRLTETDILKGMTTMEWPGRLQRLDYQYTKDKNTPVLLDGAHNEDGAKQLGDYLDNHCRKGPSTSLTFVLAMTEGKDVSGILKNVLRPKDVVVITQFDSVTDMPWIKTMSAEKLYSNVAQCVLDKNILIENNLKSTIPIALFNKINADQPLVVFGSLYLVGQMLNLHQKNVMKVTSH</sequence>
<dbReference type="PIRSF" id="PIRSF001563">
    <property type="entry name" value="Folylpolyglu_synth"/>
    <property type="match status" value="1"/>
</dbReference>
<reference evidence="9" key="1">
    <citation type="journal article" date="2016" name="Genome Announc.">
        <title>Genome sequences of three species of Hanseniaspora isolated from spontaneous wine fermentations.</title>
        <authorList>
            <person name="Sternes P.R."/>
            <person name="Lee D."/>
            <person name="Kutyna D.R."/>
            <person name="Borneman A.R."/>
        </authorList>
    </citation>
    <scope>NUCLEOTIDE SEQUENCE [LARGE SCALE GENOMIC DNA]</scope>
    <source>
        <strain evidence="9">AWRI3579</strain>
    </source>
</reference>
<comment type="pathway">
    <text evidence="7">Cofactor biosynthesis; tetrahydrofolylpolyglutamate biosynthesis.</text>
</comment>
<comment type="caution">
    <text evidence="8">The sequence shown here is derived from an EMBL/GenBank/DDBJ whole genome shotgun (WGS) entry which is preliminary data.</text>
</comment>
<proteinExistence type="inferred from homology"/>
<evidence type="ECO:0000256" key="7">
    <source>
        <dbReference type="PIRNR" id="PIRNR001563"/>
    </source>
</evidence>
<dbReference type="FunCoup" id="A0A1E5RIE9">
    <property type="interactions" value="189"/>
</dbReference>
<dbReference type="GO" id="GO:0005739">
    <property type="term" value="C:mitochondrion"/>
    <property type="evidence" value="ECO:0007669"/>
    <property type="project" value="TreeGrafter"/>
</dbReference>
<evidence type="ECO:0000313" key="9">
    <source>
        <dbReference type="Proteomes" id="UP000095728"/>
    </source>
</evidence>
<dbReference type="GO" id="GO:0008841">
    <property type="term" value="F:dihydrofolate synthase activity"/>
    <property type="evidence" value="ECO:0007669"/>
    <property type="project" value="UniProtKB-EC"/>
</dbReference>
<evidence type="ECO:0000256" key="1">
    <source>
        <dbReference type="ARBA" id="ARBA00008276"/>
    </source>
</evidence>
<dbReference type="PANTHER" id="PTHR11136:SF0">
    <property type="entry name" value="DIHYDROFOLATE SYNTHETASE-RELATED"/>
    <property type="match status" value="1"/>
</dbReference>
<dbReference type="EMBL" id="LPNM01000006">
    <property type="protein sequence ID" value="OEJ86363.1"/>
    <property type="molecule type" value="Genomic_DNA"/>
</dbReference>
<keyword evidence="9" id="KW-1185">Reference proteome</keyword>
<dbReference type="GO" id="GO:0005829">
    <property type="term" value="C:cytosol"/>
    <property type="evidence" value="ECO:0007669"/>
    <property type="project" value="TreeGrafter"/>
</dbReference>
<dbReference type="SUPFAM" id="SSF53623">
    <property type="entry name" value="MurD-like peptide ligases, catalytic domain"/>
    <property type="match status" value="1"/>
</dbReference>
<dbReference type="NCBIfam" id="TIGR01499">
    <property type="entry name" value="folC"/>
    <property type="match status" value="1"/>
</dbReference>
<keyword evidence="2 7" id="KW-0436">Ligase</keyword>
<keyword evidence="3" id="KW-0479">Metal-binding</keyword>
<keyword evidence="7" id="KW-0554">One-carbon metabolism</keyword>
<dbReference type="PROSITE" id="PS01011">
    <property type="entry name" value="FOLYLPOLYGLU_SYNT_1"/>
    <property type="match status" value="1"/>
</dbReference>
<keyword evidence="4 7" id="KW-0547">Nucleotide-binding</keyword>
<keyword evidence="5 7" id="KW-0067">ATP-binding</keyword>
<dbReference type="InterPro" id="IPR036615">
    <property type="entry name" value="Mur_ligase_C_dom_sf"/>
</dbReference>
<dbReference type="InterPro" id="IPR036565">
    <property type="entry name" value="Mur-like_cat_sf"/>
</dbReference>